<sequence length="824" mass="93190">MSKRSSPTPSIKSSSVGGRGLFADDAVHYIPGDLIATYKPLVYSVTPAMAKACCHWCLTTDASKYYQCSGCRYAVYCSKGCAKAAYKLGTHKRECQLIKKLPADHASSAPLTTFLAAAKLHWLAEEDETVQSSLDEMCRHADANDTLEADSGSTAILLSRYLNDSPPVPIMLDLLRVLRYNAVTITNDSLQDVALGFYREVSAMNHSCSPNVVLTFSGSTVTLRAIRSIPQGGELFISYVDVCITPTSKRRQRLHDQYKFDCSCERCSREGPTLSDEDSSYPKLVYAEEDLRLSVQKQDWKEAARAGRLVDELRVSLSGGQEYDVCLGVNAYMLAKILSLDDGSLREALAYFAKACRILSITHGSGHPMVEEIKGKMIELRSYVHQLAARPSSRHPVVSAVRYVHPVPERRVEHIKEDGQEGESAPTPGGERIDYKVLKTVNGRYPVYKRFMKSGREIAVSFLMSRQFLHRAVLPVSAVACGFIAVSDSRNRPRPRVWCEEDPRDWIKDEMKHKSMEEITMGQYGKWTRLWNSDWDGRNPREDAKKEKKSTEKEGEGEEKSASKKEYKPTVHLLLIRHGQYNLDSDENELTELGKEQSRIVGQRLKQMTDGMKSDRYGTRKIKFKKLISSDVLRAKQTAEIIHEVLGGEETVHYEDPDPILAEGWPCVPMPMSERSYSKIRPARLLEEGNRLEAAYRKYVHRARDHKKTQKKKDKPQKEEQKKTEQKTKKISEDYYKPSKEAVGEDGDDEEDLTKGHEYYIVVCHMNVIRYFVCRALQLPPEAWLRMGGENCGITEIIVRDDGGVSLARFGDNGHLTIEQSTFH</sequence>
<dbReference type="Gene3D" id="6.10.140.2220">
    <property type="match status" value="1"/>
</dbReference>
<evidence type="ECO:0000256" key="2">
    <source>
        <dbReference type="ARBA" id="ARBA00022723"/>
    </source>
</evidence>
<dbReference type="GO" id="GO:0004722">
    <property type="term" value="F:protein serine/threonine phosphatase activity"/>
    <property type="evidence" value="ECO:0007669"/>
    <property type="project" value="TreeGrafter"/>
</dbReference>
<reference evidence="12 13" key="1">
    <citation type="submission" date="2020-04" db="EMBL/GenBank/DDBJ databases">
        <title>Perkinsus olseni comparative genomics.</title>
        <authorList>
            <person name="Bogema D.R."/>
        </authorList>
    </citation>
    <scope>NUCLEOTIDE SEQUENCE [LARGE SCALE GENOMIC DNA]</scope>
    <source>
        <strain evidence="12">ATCC PRA-179</strain>
    </source>
</reference>
<comment type="caution">
    <text evidence="12">The sequence shown here is derived from an EMBL/GenBank/DDBJ whole genome shotgun (WGS) entry which is preliminary data.</text>
</comment>
<comment type="similarity">
    <text evidence="1">Belongs to the phosphoglycerate mutase family. BPG-dependent PGAM subfamily.</text>
</comment>
<dbReference type="SUPFAM" id="SSF53254">
    <property type="entry name" value="Phosphoglycerate mutase-like"/>
    <property type="match status" value="1"/>
</dbReference>
<feature type="region of interest" description="Disordered" evidence="9">
    <location>
        <begin position="538"/>
        <end position="566"/>
    </location>
</feature>
<dbReference type="GO" id="GO:0008270">
    <property type="term" value="F:zinc ion binding"/>
    <property type="evidence" value="ECO:0007669"/>
    <property type="project" value="UniProtKB-KW"/>
</dbReference>
<dbReference type="PROSITE" id="PS50280">
    <property type="entry name" value="SET"/>
    <property type="match status" value="1"/>
</dbReference>
<keyword evidence="5" id="KW-0862">Zinc</keyword>
<dbReference type="InterPro" id="IPR051021">
    <property type="entry name" value="Mito_Ser/Thr_phosphatase"/>
</dbReference>
<dbReference type="InterPro" id="IPR013078">
    <property type="entry name" value="His_Pase_superF_clade-1"/>
</dbReference>
<dbReference type="PANTHER" id="PTHR20935:SF0">
    <property type="entry name" value="SERINE_THREONINE-PROTEIN PHOSPHATASE PGAM5, MITOCHONDRIAL"/>
    <property type="match status" value="1"/>
</dbReference>
<dbReference type="SUPFAM" id="SSF82199">
    <property type="entry name" value="SET domain"/>
    <property type="match status" value="1"/>
</dbReference>
<evidence type="ECO:0000259" key="11">
    <source>
        <dbReference type="PROSITE" id="PS50865"/>
    </source>
</evidence>
<evidence type="ECO:0000259" key="10">
    <source>
        <dbReference type="PROSITE" id="PS50280"/>
    </source>
</evidence>
<evidence type="ECO:0000256" key="3">
    <source>
        <dbReference type="ARBA" id="ARBA00022771"/>
    </source>
</evidence>
<name>A0A7J6MI91_PEROL</name>
<evidence type="ECO:0000256" key="5">
    <source>
        <dbReference type="ARBA" id="ARBA00022833"/>
    </source>
</evidence>
<evidence type="ECO:0000256" key="6">
    <source>
        <dbReference type="ARBA" id="ARBA00039765"/>
    </source>
</evidence>
<accession>A0A7J6MI91</accession>
<dbReference type="InterPro" id="IPR001214">
    <property type="entry name" value="SET_dom"/>
</dbReference>
<organism evidence="12 13">
    <name type="scientific">Perkinsus olseni</name>
    <name type="common">Perkinsus atlanticus</name>
    <dbReference type="NCBI Taxonomy" id="32597"/>
    <lineage>
        <taxon>Eukaryota</taxon>
        <taxon>Sar</taxon>
        <taxon>Alveolata</taxon>
        <taxon>Perkinsozoa</taxon>
        <taxon>Perkinsea</taxon>
        <taxon>Perkinsida</taxon>
        <taxon>Perkinsidae</taxon>
        <taxon>Perkinsus</taxon>
    </lineage>
</organism>
<dbReference type="Gene3D" id="1.10.220.160">
    <property type="match status" value="1"/>
</dbReference>
<protein>
    <recommendedName>
        <fullName evidence="6">Serine/threonine-protein phosphatase PGAM5, mitochondrial</fullName>
    </recommendedName>
    <alternativeName>
        <fullName evidence="7">Serine/threonine-protein phosphatase Pgam5, mitochondrial</fullName>
    </alternativeName>
</protein>
<feature type="compositionally biased region" description="Basic residues" evidence="9">
    <location>
        <begin position="701"/>
        <end position="715"/>
    </location>
</feature>
<feature type="domain" description="SET" evidence="10">
    <location>
        <begin position="7"/>
        <end position="240"/>
    </location>
</feature>
<dbReference type="InterPro" id="IPR046341">
    <property type="entry name" value="SET_dom_sf"/>
</dbReference>
<feature type="region of interest" description="Disordered" evidence="9">
    <location>
        <begin position="701"/>
        <end position="751"/>
    </location>
</feature>
<keyword evidence="4" id="KW-0378">Hydrolase</keyword>
<dbReference type="GO" id="GO:0005739">
    <property type="term" value="C:mitochondrion"/>
    <property type="evidence" value="ECO:0007669"/>
    <property type="project" value="TreeGrafter"/>
</dbReference>
<dbReference type="Proteomes" id="UP000570595">
    <property type="component" value="Unassembled WGS sequence"/>
</dbReference>
<evidence type="ECO:0000256" key="7">
    <source>
        <dbReference type="ARBA" id="ARBA00040722"/>
    </source>
</evidence>
<dbReference type="Pfam" id="PF01753">
    <property type="entry name" value="zf-MYND"/>
    <property type="match status" value="1"/>
</dbReference>
<dbReference type="Gene3D" id="3.40.50.1240">
    <property type="entry name" value="Phosphoglycerate mutase-like"/>
    <property type="match status" value="1"/>
</dbReference>
<keyword evidence="3 8" id="KW-0863">Zinc-finger</keyword>
<dbReference type="InterPro" id="IPR029033">
    <property type="entry name" value="His_PPase_superfam"/>
</dbReference>
<evidence type="ECO:0000256" key="8">
    <source>
        <dbReference type="PROSITE-ProRule" id="PRU00134"/>
    </source>
</evidence>
<evidence type="ECO:0000256" key="9">
    <source>
        <dbReference type="SAM" id="MobiDB-lite"/>
    </source>
</evidence>
<dbReference type="Gene3D" id="2.170.270.10">
    <property type="entry name" value="SET domain"/>
    <property type="match status" value="1"/>
</dbReference>
<dbReference type="Gene3D" id="1.25.40.10">
    <property type="entry name" value="Tetratricopeptide repeat domain"/>
    <property type="match status" value="1"/>
</dbReference>
<gene>
    <name evidence="12" type="primary">SMYD3</name>
    <name evidence="12" type="ORF">FOZ61_005417</name>
</gene>
<dbReference type="PANTHER" id="PTHR20935">
    <property type="entry name" value="PHOSPHOGLYCERATE MUTASE-RELATED"/>
    <property type="match status" value="1"/>
</dbReference>
<dbReference type="EMBL" id="JABAHT010000003">
    <property type="protein sequence ID" value="KAF4671194.1"/>
    <property type="molecule type" value="Genomic_DNA"/>
</dbReference>
<evidence type="ECO:0000256" key="1">
    <source>
        <dbReference type="ARBA" id="ARBA00006717"/>
    </source>
</evidence>
<dbReference type="Pfam" id="PF00300">
    <property type="entry name" value="His_Phos_1"/>
    <property type="match status" value="2"/>
</dbReference>
<dbReference type="OrthoDB" id="2118094at2759"/>
<dbReference type="CDD" id="cd07067">
    <property type="entry name" value="HP_PGM_like"/>
    <property type="match status" value="1"/>
</dbReference>
<feature type="compositionally biased region" description="Basic and acidic residues" evidence="9">
    <location>
        <begin position="716"/>
        <end position="743"/>
    </location>
</feature>
<dbReference type="InterPro" id="IPR002893">
    <property type="entry name" value="Znf_MYND"/>
</dbReference>
<dbReference type="InterPro" id="IPR011990">
    <property type="entry name" value="TPR-like_helical_dom_sf"/>
</dbReference>
<dbReference type="AlphaFoldDB" id="A0A7J6MI91"/>
<proteinExistence type="inferred from homology"/>
<feature type="domain" description="MYND-type" evidence="11">
    <location>
        <begin position="54"/>
        <end position="95"/>
    </location>
</feature>
<dbReference type="GO" id="GO:0090141">
    <property type="term" value="P:positive regulation of mitochondrial fission"/>
    <property type="evidence" value="ECO:0007669"/>
    <property type="project" value="TreeGrafter"/>
</dbReference>
<evidence type="ECO:0000313" key="13">
    <source>
        <dbReference type="Proteomes" id="UP000570595"/>
    </source>
</evidence>
<dbReference type="PROSITE" id="PS50865">
    <property type="entry name" value="ZF_MYND_2"/>
    <property type="match status" value="1"/>
</dbReference>
<evidence type="ECO:0000256" key="4">
    <source>
        <dbReference type="ARBA" id="ARBA00022801"/>
    </source>
</evidence>
<keyword evidence="2" id="KW-0479">Metal-binding</keyword>
<dbReference type="SMART" id="SM00855">
    <property type="entry name" value="PGAM"/>
    <property type="match status" value="1"/>
</dbReference>
<dbReference type="Pfam" id="PF00856">
    <property type="entry name" value="SET"/>
    <property type="match status" value="1"/>
</dbReference>
<dbReference type="SUPFAM" id="SSF144232">
    <property type="entry name" value="HIT/MYND zinc finger-like"/>
    <property type="match status" value="1"/>
</dbReference>
<evidence type="ECO:0000313" key="12">
    <source>
        <dbReference type="EMBL" id="KAF4671194.1"/>
    </source>
</evidence>